<dbReference type="EMBL" id="CP044205">
    <property type="protein sequence ID" value="QFY44578.1"/>
    <property type="molecule type" value="Genomic_DNA"/>
</dbReference>
<dbReference type="RefSeq" id="WP_153250541.1">
    <property type="nucleotide sequence ID" value="NZ_CP044205.1"/>
</dbReference>
<name>A0A5Q0BR73_9GAMM</name>
<accession>A0A5Q0BR73</accession>
<organism evidence="1 2">
    <name type="scientific">Candidatus Methylospira mobilis</name>
    <dbReference type="NCBI Taxonomy" id="1808979"/>
    <lineage>
        <taxon>Bacteria</taxon>
        <taxon>Pseudomonadati</taxon>
        <taxon>Pseudomonadota</taxon>
        <taxon>Gammaproteobacteria</taxon>
        <taxon>Methylococcales</taxon>
        <taxon>Methylococcaceae</taxon>
        <taxon>Candidatus Methylospira</taxon>
    </lineage>
</organism>
<reference evidence="1 2" key="1">
    <citation type="submission" date="2019-09" db="EMBL/GenBank/DDBJ databases">
        <title>Ecophysiology of the spiral-shaped methanotroph Methylospira mobilis as revealed by the complete genome sequence.</title>
        <authorList>
            <person name="Oshkin I.Y."/>
            <person name="Dedysh S.N."/>
            <person name="Miroshnikov K."/>
            <person name="Danilova O.V."/>
            <person name="Hakobyan A."/>
            <person name="Liesack W."/>
        </authorList>
    </citation>
    <scope>NUCLEOTIDE SEQUENCE [LARGE SCALE GENOMIC DNA]</scope>
    <source>
        <strain evidence="1 2">Shm1</strain>
    </source>
</reference>
<sequence length="164" mass="18095">MKTLSLLILSVIVVLTITMQSERHNFSPFEAASAADLEQNFSDAQEILATLLSPNLQAMDPLPSQAELDRLTGQRLDDFKRIAAVFKKHPEESVPFLASKLTPNLPDAGDSGICALQLLFEINTPPSWKVIQGAQAHADEIVSRVAEQMTKDKQDVLWGFHADK</sequence>
<dbReference type="AlphaFoldDB" id="A0A5Q0BR73"/>
<dbReference type="KEGG" id="mmob:F6R98_19700"/>
<gene>
    <name evidence="1" type="ORF">F6R98_19700</name>
</gene>
<proteinExistence type="predicted"/>
<protein>
    <submittedName>
        <fullName evidence="1">Uncharacterized protein</fullName>
    </submittedName>
</protein>
<dbReference type="Proteomes" id="UP000325755">
    <property type="component" value="Chromosome"/>
</dbReference>
<keyword evidence="2" id="KW-1185">Reference proteome</keyword>
<dbReference type="InParanoid" id="A0A5Q0BR73"/>
<evidence type="ECO:0000313" key="2">
    <source>
        <dbReference type="Proteomes" id="UP000325755"/>
    </source>
</evidence>
<evidence type="ECO:0000313" key="1">
    <source>
        <dbReference type="EMBL" id="QFY44578.1"/>
    </source>
</evidence>